<evidence type="ECO:0000256" key="3">
    <source>
        <dbReference type="ARBA" id="ARBA00022989"/>
    </source>
</evidence>
<feature type="transmembrane region" description="Helical" evidence="5">
    <location>
        <begin position="354"/>
        <end position="378"/>
    </location>
</feature>
<feature type="transmembrane region" description="Helical" evidence="5">
    <location>
        <begin position="421"/>
        <end position="440"/>
    </location>
</feature>
<keyword evidence="4 5" id="KW-0472">Membrane</keyword>
<keyword evidence="2 5" id="KW-0812">Transmembrane</keyword>
<protein>
    <submittedName>
        <fullName evidence="7">MFS transporter</fullName>
    </submittedName>
</protein>
<dbReference type="InterPro" id="IPR020846">
    <property type="entry name" value="MFS_dom"/>
</dbReference>
<dbReference type="InterPro" id="IPR005829">
    <property type="entry name" value="Sugar_transporter_CS"/>
</dbReference>
<evidence type="ECO:0000256" key="1">
    <source>
        <dbReference type="ARBA" id="ARBA00004651"/>
    </source>
</evidence>
<evidence type="ECO:0000313" key="7">
    <source>
        <dbReference type="EMBL" id="BCT77953.1"/>
    </source>
</evidence>
<comment type="subcellular location">
    <subcellularLocation>
        <location evidence="1">Cell membrane</location>
        <topology evidence="1">Multi-pass membrane protein</topology>
    </subcellularLocation>
</comment>
<dbReference type="Gene3D" id="1.20.1250.20">
    <property type="entry name" value="MFS general substrate transporter like domains"/>
    <property type="match status" value="1"/>
</dbReference>
<dbReference type="PROSITE" id="PS50850">
    <property type="entry name" value="MFS"/>
    <property type="match status" value="1"/>
</dbReference>
<organism evidence="7 8">
    <name type="scientific">Sinomonas cyclohexanicum</name>
    <name type="common">Corynebacterium cyclohexanicum</name>
    <dbReference type="NCBI Taxonomy" id="322009"/>
    <lineage>
        <taxon>Bacteria</taxon>
        <taxon>Bacillati</taxon>
        <taxon>Actinomycetota</taxon>
        <taxon>Actinomycetes</taxon>
        <taxon>Micrococcales</taxon>
        <taxon>Micrococcaceae</taxon>
        <taxon>Sinomonas</taxon>
    </lineage>
</organism>
<feature type="transmembrane region" description="Helical" evidence="5">
    <location>
        <begin position="57"/>
        <end position="75"/>
    </location>
</feature>
<dbReference type="PROSITE" id="PS00216">
    <property type="entry name" value="SUGAR_TRANSPORT_1"/>
    <property type="match status" value="1"/>
</dbReference>
<feature type="domain" description="Major facilitator superfamily (MFS) profile" evidence="6">
    <location>
        <begin position="21"/>
        <end position="445"/>
    </location>
</feature>
<dbReference type="Proteomes" id="UP001319861">
    <property type="component" value="Chromosome"/>
</dbReference>
<name>A0ABM7Q064_SINCY</name>
<evidence type="ECO:0000313" key="8">
    <source>
        <dbReference type="Proteomes" id="UP001319861"/>
    </source>
</evidence>
<dbReference type="InterPro" id="IPR036259">
    <property type="entry name" value="MFS_trans_sf"/>
</dbReference>
<feature type="transmembrane region" description="Helical" evidence="5">
    <location>
        <begin position="87"/>
        <end position="107"/>
    </location>
</feature>
<proteinExistence type="predicted"/>
<dbReference type="SUPFAM" id="SSF103473">
    <property type="entry name" value="MFS general substrate transporter"/>
    <property type="match status" value="1"/>
</dbReference>
<sequence length="462" mass="47265">MTTDLRDRIEAAPMRTAQWLIVALATALNALDGFDVLAMAFTSARVSKDFGLTGGELGILLSAGLVGMAIGSLVLGPFADRVGRRPVLILSVALSAVGMLLSATAGAALQLGLWRVVTGLGVGGILVCTNVLVSEFSSKRLRGLAISIYTAGYGVGATVGGSAAVWLQASFGWHAVFVGGAAATAVLLLAVLVLAPESIDFLATRRPRGHEAKLDRLAQRLRLDGAVRDTIGTGATTPSPGTAGPAGPATGTTVRQLFAPANVRATILVWAAFFVVMFGFYFVNSWTPKLLVTAGMTESQGVIGGLMLTLGGTVGSIAFGAFAAKWHRRTVMLWFTVLAAIATAVFISTAGVLALAFVVGVLLGALINGCIAGLYVITPSAYAASLRSTGVGWAIGVGRIGAIIGPLVTGALLDTGWTPNGLYLAVGAVILIGAVAVYFLPRGVPGTRTEAEPAAREEIPAH</sequence>
<dbReference type="CDD" id="cd17365">
    <property type="entry name" value="MFS_PcaK_like"/>
    <property type="match status" value="1"/>
</dbReference>
<gene>
    <name evidence="7" type="ORF">SCMU_37950</name>
</gene>
<evidence type="ECO:0000256" key="4">
    <source>
        <dbReference type="ARBA" id="ARBA00023136"/>
    </source>
</evidence>
<dbReference type="PROSITE" id="PS00217">
    <property type="entry name" value="SUGAR_TRANSPORT_2"/>
    <property type="match status" value="1"/>
</dbReference>
<reference evidence="7 8" key="1">
    <citation type="journal article" date="2021" name="J. Biosci. Bioeng.">
        <title>Identification and characterization of a chc gene cluster responsible for the aromatization pathway of cyclohexanecarboxylate degradation in Sinomonas cyclohexanicum ATCC 51369.</title>
        <authorList>
            <person name="Yamamoto T."/>
            <person name="Hasegawa Y."/>
            <person name="Lau P.C.K."/>
            <person name="Iwaki H."/>
        </authorList>
    </citation>
    <scope>NUCLEOTIDE SEQUENCE [LARGE SCALE GENOMIC DNA]</scope>
    <source>
        <strain evidence="7 8">ATCC 51369</strain>
    </source>
</reference>
<dbReference type="InterPro" id="IPR011701">
    <property type="entry name" value="MFS"/>
</dbReference>
<dbReference type="Pfam" id="PF07690">
    <property type="entry name" value="MFS_1"/>
    <property type="match status" value="1"/>
</dbReference>
<accession>A0ABM7Q064</accession>
<dbReference type="RefSeq" id="WP_229230609.1">
    <property type="nucleotide sequence ID" value="NZ_AP024525.1"/>
</dbReference>
<feature type="transmembrane region" description="Helical" evidence="5">
    <location>
        <begin position="331"/>
        <end position="348"/>
    </location>
</feature>
<feature type="transmembrane region" description="Helical" evidence="5">
    <location>
        <begin position="265"/>
        <end position="283"/>
    </location>
</feature>
<feature type="transmembrane region" description="Helical" evidence="5">
    <location>
        <begin position="173"/>
        <end position="195"/>
    </location>
</feature>
<evidence type="ECO:0000256" key="5">
    <source>
        <dbReference type="SAM" id="Phobius"/>
    </source>
</evidence>
<evidence type="ECO:0000259" key="6">
    <source>
        <dbReference type="PROSITE" id="PS50850"/>
    </source>
</evidence>
<feature type="transmembrane region" description="Helical" evidence="5">
    <location>
        <begin position="303"/>
        <end position="324"/>
    </location>
</feature>
<feature type="transmembrane region" description="Helical" evidence="5">
    <location>
        <begin position="113"/>
        <end position="133"/>
    </location>
</feature>
<keyword evidence="8" id="KW-1185">Reference proteome</keyword>
<feature type="transmembrane region" description="Helical" evidence="5">
    <location>
        <begin position="390"/>
        <end position="409"/>
    </location>
</feature>
<dbReference type="PANTHER" id="PTHR23508">
    <property type="entry name" value="CARBOXYLIC ACID TRANSPORTER PROTEIN HOMOLOG"/>
    <property type="match status" value="1"/>
</dbReference>
<dbReference type="PANTHER" id="PTHR23508:SF10">
    <property type="entry name" value="CARBOXYLIC ACID TRANSPORTER PROTEIN HOMOLOG"/>
    <property type="match status" value="1"/>
</dbReference>
<dbReference type="EMBL" id="AP024525">
    <property type="protein sequence ID" value="BCT77953.1"/>
    <property type="molecule type" value="Genomic_DNA"/>
</dbReference>
<feature type="transmembrane region" description="Helical" evidence="5">
    <location>
        <begin position="145"/>
        <end position="167"/>
    </location>
</feature>
<evidence type="ECO:0000256" key="2">
    <source>
        <dbReference type="ARBA" id="ARBA00022692"/>
    </source>
</evidence>
<keyword evidence="3 5" id="KW-1133">Transmembrane helix</keyword>